<evidence type="ECO:0000256" key="8">
    <source>
        <dbReference type="SAM" id="Phobius"/>
    </source>
</evidence>
<dbReference type="InterPro" id="IPR036259">
    <property type="entry name" value="MFS_trans_sf"/>
</dbReference>
<keyword evidence="7 8" id="KW-0472">Membrane</keyword>
<proteinExistence type="inferred from homology"/>
<organism evidence="10 11">
    <name type="scientific">Dietzia lutea</name>
    <dbReference type="NCBI Taxonomy" id="546160"/>
    <lineage>
        <taxon>Bacteria</taxon>
        <taxon>Bacillati</taxon>
        <taxon>Actinomycetota</taxon>
        <taxon>Actinomycetes</taxon>
        <taxon>Mycobacteriales</taxon>
        <taxon>Dietziaceae</taxon>
        <taxon>Dietzia</taxon>
    </lineage>
</organism>
<dbReference type="InterPro" id="IPR004812">
    <property type="entry name" value="Efflux_drug-R_Bcr/CmlA"/>
</dbReference>
<evidence type="ECO:0000256" key="6">
    <source>
        <dbReference type="ARBA" id="ARBA00022989"/>
    </source>
</evidence>
<evidence type="ECO:0000256" key="5">
    <source>
        <dbReference type="ARBA" id="ARBA00022692"/>
    </source>
</evidence>
<feature type="transmembrane region" description="Helical" evidence="8">
    <location>
        <begin position="108"/>
        <end position="127"/>
    </location>
</feature>
<accession>A0A2S1RCL8</accession>
<evidence type="ECO:0000256" key="4">
    <source>
        <dbReference type="ARBA" id="ARBA00022475"/>
    </source>
</evidence>
<dbReference type="AlphaFoldDB" id="A0A2S1RCL8"/>
<dbReference type="Pfam" id="PF07690">
    <property type="entry name" value="MFS_1"/>
    <property type="match status" value="1"/>
</dbReference>
<keyword evidence="4" id="KW-1003">Cell membrane</keyword>
<comment type="similarity">
    <text evidence="2">Belongs to the major facilitator superfamily. Bcr/CmlA family.</text>
</comment>
<evidence type="ECO:0000256" key="2">
    <source>
        <dbReference type="ARBA" id="ARBA00006236"/>
    </source>
</evidence>
<evidence type="ECO:0000256" key="1">
    <source>
        <dbReference type="ARBA" id="ARBA00004651"/>
    </source>
</evidence>
<dbReference type="GO" id="GO:0042910">
    <property type="term" value="F:xenobiotic transmembrane transporter activity"/>
    <property type="evidence" value="ECO:0007669"/>
    <property type="project" value="InterPro"/>
</dbReference>
<evidence type="ECO:0000259" key="9">
    <source>
        <dbReference type="PROSITE" id="PS50850"/>
    </source>
</evidence>
<protein>
    <submittedName>
        <fullName evidence="10">Bcr/CflA family drug resistance efflux transporter</fullName>
    </submittedName>
</protein>
<reference evidence="10 11" key="1">
    <citation type="submission" date="2016-04" db="EMBL/GenBank/DDBJ databases">
        <title>Complete genome sequence of Dietzia lutea YIM 80766T, a strain isolated from desert soil in Egypt.</title>
        <authorList>
            <person name="Zhao J."/>
            <person name="Hu B."/>
            <person name="Geng S."/>
            <person name="Nie Y."/>
            <person name="Tang Y."/>
        </authorList>
    </citation>
    <scope>NUCLEOTIDE SEQUENCE [LARGE SCALE GENOMIC DNA]</scope>
    <source>
        <strain evidence="10 11">YIM 80766</strain>
    </source>
</reference>
<feature type="transmembrane region" description="Helical" evidence="8">
    <location>
        <begin position="316"/>
        <end position="337"/>
    </location>
</feature>
<feature type="transmembrane region" description="Helical" evidence="8">
    <location>
        <begin position="189"/>
        <end position="212"/>
    </location>
</feature>
<evidence type="ECO:0000256" key="3">
    <source>
        <dbReference type="ARBA" id="ARBA00022448"/>
    </source>
</evidence>
<keyword evidence="6 8" id="KW-1133">Transmembrane helix</keyword>
<feature type="transmembrane region" description="Helical" evidence="8">
    <location>
        <begin position="343"/>
        <end position="361"/>
    </location>
</feature>
<feature type="transmembrane region" description="Helical" evidence="8">
    <location>
        <begin position="15"/>
        <end position="38"/>
    </location>
</feature>
<keyword evidence="3" id="KW-0813">Transport</keyword>
<evidence type="ECO:0000313" key="11">
    <source>
        <dbReference type="Proteomes" id="UP000244928"/>
    </source>
</evidence>
<dbReference type="KEGG" id="dlu:A6035_15805"/>
<dbReference type="Proteomes" id="UP000244928">
    <property type="component" value="Chromosome"/>
</dbReference>
<gene>
    <name evidence="10" type="ORF">A6035_15805</name>
</gene>
<dbReference type="SUPFAM" id="SSF103473">
    <property type="entry name" value="MFS general substrate transporter"/>
    <property type="match status" value="1"/>
</dbReference>
<keyword evidence="11" id="KW-1185">Reference proteome</keyword>
<feature type="transmembrane region" description="Helical" evidence="8">
    <location>
        <begin position="254"/>
        <end position="273"/>
    </location>
</feature>
<name>A0A2S1RCL8_9ACTN</name>
<sequence length="368" mass="37482">MYLASLPDIGREFSAPVWATQLTLTGYLLLLGAGQLVAGPITDAVGRRRPLLIGLGLFVAGSVLAAVAPSMSWLIIARLLQATGGALGAVVANATVRDRASGHAATQLFAVLMTVTALAPIVAPAVGGWLDAVLGWRSVFWTLAILGVLTMLYAAAFLKESHPAERRTPVALGSTARGYRTLLTSRTFVLPWAAVVSMFMLLFAYIGGASYIYQDDYGVSSEAFGMLFSCTGIALMAGAFGANRLAKRLEQNTLAVTGVVLSGVGSALAVLVTVVGAPIGVLVATVAVIMLGLGVAEPALMSNSLSSVEENTGQAAALLGAGQFVLGAAASAMAGLVVASGPVAWTGLLLAIVLLALKLSLASARTGQ</sequence>
<dbReference type="InterPro" id="IPR020846">
    <property type="entry name" value="MFS_dom"/>
</dbReference>
<dbReference type="PANTHER" id="PTHR43124:SF3">
    <property type="entry name" value="CHLORAMPHENICOL EFFLUX PUMP RV0191"/>
    <property type="match status" value="1"/>
</dbReference>
<dbReference type="NCBIfam" id="TIGR00710">
    <property type="entry name" value="efflux_Bcr_CflA"/>
    <property type="match status" value="1"/>
</dbReference>
<dbReference type="PROSITE" id="PS50850">
    <property type="entry name" value="MFS"/>
    <property type="match status" value="1"/>
</dbReference>
<dbReference type="InterPro" id="IPR050189">
    <property type="entry name" value="MFS_Efflux_Transporters"/>
</dbReference>
<feature type="transmembrane region" description="Helical" evidence="8">
    <location>
        <begin position="50"/>
        <end position="69"/>
    </location>
</feature>
<feature type="transmembrane region" description="Helical" evidence="8">
    <location>
        <begin position="139"/>
        <end position="158"/>
    </location>
</feature>
<dbReference type="EMBL" id="CP015449">
    <property type="protein sequence ID" value="AWH94043.1"/>
    <property type="molecule type" value="Genomic_DNA"/>
</dbReference>
<feature type="transmembrane region" description="Helical" evidence="8">
    <location>
        <begin position="75"/>
        <end position="96"/>
    </location>
</feature>
<dbReference type="InterPro" id="IPR011701">
    <property type="entry name" value="MFS"/>
</dbReference>
<feature type="transmembrane region" description="Helical" evidence="8">
    <location>
        <begin position="279"/>
        <end position="296"/>
    </location>
</feature>
<feature type="domain" description="Major facilitator superfamily (MFS) profile" evidence="9">
    <location>
        <begin position="1"/>
        <end position="365"/>
    </location>
</feature>
<keyword evidence="5 8" id="KW-0812">Transmembrane</keyword>
<dbReference type="PANTHER" id="PTHR43124">
    <property type="entry name" value="PURINE EFFLUX PUMP PBUE"/>
    <property type="match status" value="1"/>
</dbReference>
<comment type="subcellular location">
    <subcellularLocation>
        <location evidence="1">Cell membrane</location>
        <topology evidence="1">Multi-pass membrane protein</topology>
    </subcellularLocation>
</comment>
<dbReference type="Gene3D" id="1.20.1720.10">
    <property type="entry name" value="Multidrug resistance protein D"/>
    <property type="match status" value="1"/>
</dbReference>
<feature type="transmembrane region" description="Helical" evidence="8">
    <location>
        <begin position="224"/>
        <end position="242"/>
    </location>
</feature>
<dbReference type="GO" id="GO:0005886">
    <property type="term" value="C:plasma membrane"/>
    <property type="evidence" value="ECO:0007669"/>
    <property type="project" value="UniProtKB-SubCell"/>
</dbReference>
<dbReference type="GO" id="GO:1990961">
    <property type="term" value="P:xenobiotic detoxification by transmembrane export across the plasma membrane"/>
    <property type="evidence" value="ECO:0007669"/>
    <property type="project" value="InterPro"/>
</dbReference>
<evidence type="ECO:0000313" key="10">
    <source>
        <dbReference type="EMBL" id="AWH94043.1"/>
    </source>
</evidence>
<evidence type="ECO:0000256" key="7">
    <source>
        <dbReference type="ARBA" id="ARBA00023136"/>
    </source>
</evidence>